<feature type="binding site" evidence="7">
    <location>
        <position position="214"/>
    </location>
    <ligand>
        <name>substrate</name>
    </ligand>
</feature>
<dbReference type="PANTHER" id="PTHR23417:SF14">
    <property type="entry name" value="PENTACOTRIPEPTIDE-REPEAT REGION OF PRORP DOMAIN-CONTAINING PROTEIN"/>
    <property type="match status" value="1"/>
</dbReference>
<dbReference type="AlphaFoldDB" id="H5U2T3"/>
<dbReference type="HAMAP" id="MF_01057">
    <property type="entry name" value="tRNA_methyltr_TrmB"/>
    <property type="match status" value="1"/>
</dbReference>
<feature type="binding site" evidence="7">
    <location>
        <position position="178"/>
    </location>
    <ligand>
        <name>S-adenosyl-L-methionine</name>
        <dbReference type="ChEBI" id="CHEBI:59789"/>
    </ligand>
</feature>
<evidence type="ECO:0000256" key="1">
    <source>
        <dbReference type="ARBA" id="ARBA00000142"/>
    </source>
</evidence>
<feature type="binding site" evidence="7">
    <location>
        <position position="182"/>
    </location>
    <ligand>
        <name>substrate</name>
    </ligand>
</feature>
<dbReference type="UniPathway" id="UPA00989"/>
<dbReference type="InterPro" id="IPR029063">
    <property type="entry name" value="SAM-dependent_MTases_sf"/>
</dbReference>
<name>H5U2T3_9ACTN</name>
<gene>
    <name evidence="7 9" type="primary">trmB</name>
    <name evidence="9" type="ORF">GOSPT_086_00390</name>
</gene>
<keyword evidence="6 7" id="KW-0819">tRNA processing</keyword>
<dbReference type="Proteomes" id="UP000005845">
    <property type="component" value="Unassembled WGS sequence"/>
</dbReference>
<keyword evidence="5 7" id="KW-0949">S-adenosyl-L-methionine</keyword>
<evidence type="ECO:0000256" key="3">
    <source>
        <dbReference type="ARBA" id="ARBA00022603"/>
    </source>
</evidence>
<evidence type="ECO:0000256" key="2">
    <source>
        <dbReference type="ARBA" id="ARBA00003015"/>
    </source>
</evidence>
<dbReference type="CDD" id="cd02440">
    <property type="entry name" value="AdoMet_MTases"/>
    <property type="match status" value="1"/>
</dbReference>
<evidence type="ECO:0000256" key="6">
    <source>
        <dbReference type="ARBA" id="ARBA00022694"/>
    </source>
</evidence>
<dbReference type="EMBL" id="BAFC01000084">
    <property type="protein sequence ID" value="GAB40041.1"/>
    <property type="molecule type" value="Genomic_DNA"/>
</dbReference>
<evidence type="ECO:0000256" key="8">
    <source>
        <dbReference type="SAM" id="MobiDB-lite"/>
    </source>
</evidence>
<evidence type="ECO:0000256" key="7">
    <source>
        <dbReference type="HAMAP-Rule" id="MF_01057"/>
    </source>
</evidence>
<feature type="region of interest" description="Disordered" evidence="8">
    <location>
        <begin position="20"/>
        <end position="40"/>
    </location>
</feature>
<proteinExistence type="inferred from homology"/>
<keyword evidence="10" id="KW-1185">Reference proteome</keyword>
<sequence>MGEVAQQIAQAGVEVCMTDPMGHDGPVNSSPGPANGQGDASRLYPRVTSFRFRRGSLTPGQQRNWETLWPVLGRDLATDPAQTPEPPIDFDALFGREAPRVLEIGSGTGISTAAMAADEPDVDVIAVEVYKPGLAQLVGLVDRAGLTNVRMIRGDGVVVLRELIPSESLTAIRLFFPDPWPKSRHHKRRFVQRGTIELMADRLRPGGVLHIATDHADYAEWIAEILATQNPERVHVVPATTGVPISLERPTTKFEGRAEREGREVNEFVYVRPREKGTADAPDNPETPEAPETPDNPEAPDTPTGGEG</sequence>
<dbReference type="GO" id="GO:0008176">
    <property type="term" value="F:tRNA (guanine(46)-N7)-methyltransferase activity"/>
    <property type="evidence" value="ECO:0007669"/>
    <property type="project" value="UniProtKB-UniRule"/>
</dbReference>
<dbReference type="PROSITE" id="PS51625">
    <property type="entry name" value="SAM_MT_TRMB"/>
    <property type="match status" value="1"/>
</dbReference>
<dbReference type="PANTHER" id="PTHR23417">
    <property type="entry name" value="3-DEOXY-D-MANNO-OCTULOSONIC-ACID TRANSFERASE/TRNA GUANINE-N 7 - -METHYLTRANSFERASE"/>
    <property type="match status" value="1"/>
</dbReference>
<dbReference type="SUPFAM" id="SSF53335">
    <property type="entry name" value="S-adenosyl-L-methionine-dependent methyltransferases"/>
    <property type="match status" value="1"/>
</dbReference>
<evidence type="ECO:0000313" key="10">
    <source>
        <dbReference type="Proteomes" id="UP000005845"/>
    </source>
</evidence>
<feature type="binding site" evidence="7">
    <location>
        <position position="103"/>
    </location>
    <ligand>
        <name>S-adenosyl-L-methionine</name>
        <dbReference type="ChEBI" id="CHEBI:59789"/>
    </ligand>
</feature>
<dbReference type="InterPro" id="IPR055361">
    <property type="entry name" value="tRNA_methyltr_TrmB_bact"/>
</dbReference>
<comment type="function">
    <text evidence="2 7">Catalyzes the formation of N(7)-methylguanine at position 46 (m7G46) in tRNA.</text>
</comment>
<evidence type="ECO:0000256" key="5">
    <source>
        <dbReference type="ARBA" id="ARBA00022691"/>
    </source>
</evidence>
<comment type="caution">
    <text evidence="9">The sequence shown here is derived from an EMBL/GenBank/DDBJ whole genome shotgun (WGS) entry which is preliminary data.</text>
</comment>
<comment type="caution">
    <text evidence="7">Lacks conserved residue(s) required for the propagation of feature annotation.</text>
</comment>
<comment type="pathway">
    <text evidence="7">tRNA modification; N(7)-methylguanine-tRNA biosynthesis.</text>
</comment>
<dbReference type="InterPro" id="IPR003358">
    <property type="entry name" value="tRNA_(Gua-N-7)_MeTrfase_Trmb"/>
</dbReference>
<organism evidence="9 10">
    <name type="scientific">Gordonia sputi NBRC 100414</name>
    <dbReference type="NCBI Taxonomy" id="1089453"/>
    <lineage>
        <taxon>Bacteria</taxon>
        <taxon>Bacillati</taxon>
        <taxon>Actinomycetota</taxon>
        <taxon>Actinomycetes</taxon>
        <taxon>Mycobacteriales</taxon>
        <taxon>Gordoniaceae</taxon>
        <taxon>Gordonia</taxon>
    </lineage>
</organism>
<comment type="catalytic activity">
    <reaction evidence="1 7">
        <text>guanosine(46) in tRNA + S-adenosyl-L-methionine = N(7)-methylguanosine(46) in tRNA + S-adenosyl-L-homocysteine</text>
        <dbReference type="Rhea" id="RHEA:42708"/>
        <dbReference type="Rhea" id="RHEA-COMP:10188"/>
        <dbReference type="Rhea" id="RHEA-COMP:10189"/>
        <dbReference type="ChEBI" id="CHEBI:57856"/>
        <dbReference type="ChEBI" id="CHEBI:59789"/>
        <dbReference type="ChEBI" id="CHEBI:74269"/>
        <dbReference type="ChEBI" id="CHEBI:74480"/>
        <dbReference type="EC" id="2.1.1.33"/>
    </reaction>
</comment>
<feature type="compositionally biased region" description="Basic and acidic residues" evidence="8">
    <location>
        <begin position="254"/>
        <end position="278"/>
    </location>
</feature>
<protein>
    <recommendedName>
        <fullName evidence="7">tRNA (guanine-N(7)-)-methyltransferase</fullName>
        <ecNumber evidence="7">2.1.1.33</ecNumber>
    </recommendedName>
    <alternativeName>
        <fullName evidence="7">tRNA (guanine(46)-N(7))-methyltransferase</fullName>
    </alternativeName>
    <alternativeName>
        <fullName evidence="7">tRNA(m7G46)-methyltransferase</fullName>
    </alternativeName>
</protein>
<accession>H5U2T3</accession>
<feature type="binding site" evidence="7">
    <location>
        <position position="128"/>
    </location>
    <ligand>
        <name>S-adenosyl-L-methionine</name>
        <dbReference type="ChEBI" id="CHEBI:59789"/>
    </ligand>
</feature>
<evidence type="ECO:0000313" key="9">
    <source>
        <dbReference type="EMBL" id="GAB40041.1"/>
    </source>
</evidence>
<comment type="similarity">
    <text evidence="7">Belongs to the class I-like SAM-binding methyltransferase superfamily. TrmB family.</text>
</comment>
<evidence type="ECO:0000256" key="4">
    <source>
        <dbReference type="ARBA" id="ARBA00022679"/>
    </source>
</evidence>
<keyword evidence="4 7" id="KW-0808">Transferase</keyword>
<keyword evidence="3 7" id="KW-0489">Methyltransferase</keyword>
<feature type="binding site" evidence="7">
    <location>
        <begin position="252"/>
        <end position="255"/>
    </location>
    <ligand>
        <name>substrate</name>
    </ligand>
</feature>
<dbReference type="GO" id="GO:0043527">
    <property type="term" value="C:tRNA methyltransferase complex"/>
    <property type="evidence" value="ECO:0007669"/>
    <property type="project" value="TreeGrafter"/>
</dbReference>
<dbReference type="eggNOG" id="COG0220">
    <property type="taxonomic scope" value="Bacteria"/>
</dbReference>
<dbReference type="Pfam" id="PF02390">
    <property type="entry name" value="Methyltransf_4"/>
    <property type="match status" value="1"/>
</dbReference>
<feature type="binding site" evidence="7">
    <location>
        <position position="155"/>
    </location>
    <ligand>
        <name>S-adenosyl-L-methionine</name>
        <dbReference type="ChEBI" id="CHEBI:59789"/>
    </ligand>
</feature>
<feature type="region of interest" description="Disordered" evidence="8">
    <location>
        <begin position="254"/>
        <end position="308"/>
    </location>
</feature>
<dbReference type="NCBIfam" id="TIGR00091">
    <property type="entry name" value="tRNA (guanosine(46)-N7)-methyltransferase TrmB"/>
    <property type="match status" value="1"/>
</dbReference>
<dbReference type="EC" id="2.1.1.33" evidence="7"/>
<dbReference type="Gene3D" id="3.40.50.150">
    <property type="entry name" value="Vaccinia Virus protein VP39"/>
    <property type="match status" value="1"/>
</dbReference>
<reference evidence="9 10" key="1">
    <citation type="submission" date="2012-02" db="EMBL/GenBank/DDBJ databases">
        <title>Whole genome shotgun sequence of Gordonia sputi NBRC 100414.</title>
        <authorList>
            <person name="Yoshida I."/>
            <person name="Hosoyama A."/>
            <person name="Tsuchikane K."/>
            <person name="Katsumata H."/>
            <person name="Yamazaki S."/>
            <person name="Fujita N."/>
        </authorList>
    </citation>
    <scope>NUCLEOTIDE SEQUENCE [LARGE SCALE GENOMIC DNA]</scope>
    <source>
        <strain evidence="9 10">NBRC 100414</strain>
    </source>
</reference>